<evidence type="ECO:0000259" key="1">
    <source>
        <dbReference type="Pfam" id="PF01593"/>
    </source>
</evidence>
<dbReference type="InterPro" id="IPR036188">
    <property type="entry name" value="FAD/NAD-bd_sf"/>
</dbReference>
<dbReference type="InterPro" id="IPR050464">
    <property type="entry name" value="Zeta_carotene_desat/Oxidored"/>
</dbReference>
<reference evidence="2 3" key="1">
    <citation type="submission" date="2015-05" db="EMBL/GenBank/DDBJ databases">
        <authorList>
            <person name="Tang B."/>
            <person name="Yu Y."/>
        </authorList>
    </citation>
    <scope>NUCLEOTIDE SEQUENCE [LARGE SCALE GENOMIC DNA]</scope>
    <source>
        <strain evidence="2 3">DSM 7029</strain>
    </source>
</reference>
<dbReference type="Gene3D" id="3.50.50.60">
    <property type="entry name" value="FAD/NAD(P)-binding domain"/>
    <property type="match status" value="1"/>
</dbReference>
<dbReference type="STRING" id="413882.AAW51_4865"/>
<dbReference type="PANTHER" id="PTHR42923">
    <property type="entry name" value="PROTOPORPHYRINOGEN OXIDASE"/>
    <property type="match status" value="1"/>
</dbReference>
<proteinExistence type="predicted"/>
<dbReference type="InterPro" id="IPR002937">
    <property type="entry name" value="Amino_oxidase"/>
</dbReference>
<dbReference type="SUPFAM" id="SSF51905">
    <property type="entry name" value="FAD/NAD(P)-binding domain"/>
    <property type="match status" value="1"/>
</dbReference>
<keyword evidence="3" id="KW-1185">Reference proteome</keyword>
<dbReference type="Proteomes" id="UP000035352">
    <property type="component" value="Chromosome"/>
</dbReference>
<evidence type="ECO:0000313" key="3">
    <source>
        <dbReference type="Proteomes" id="UP000035352"/>
    </source>
</evidence>
<evidence type="ECO:0000313" key="2">
    <source>
        <dbReference type="EMBL" id="AKJ31556.1"/>
    </source>
</evidence>
<gene>
    <name evidence="2" type="ORF">AAW51_4865</name>
</gene>
<dbReference type="AlphaFoldDB" id="A0A0G3BW02"/>
<feature type="domain" description="Amine oxidase" evidence="1">
    <location>
        <begin position="82"/>
        <end position="472"/>
    </location>
</feature>
<dbReference type="EMBL" id="CP011371">
    <property type="protein sequence ID" value="AKJ31556.1"/>
    <property type="molecule type" value="Genomic_DNA"/>
</dbReference>
<dbReference type="PATRIC" id="fig|413882.6.peg.5076"/>
<dbReference type="RefSeq" id="WP_238947684.1">
    <property type="nucleotide sequence ID" value="NZ_CP011371.1"/>
</dbReference>
<dbReference type="KEGG" id="pbh:AAW51_4865"/>
<dbReference type="Pfam" id="PF01593">
    <property type="entry name" value="Amino_oxidase"/>
    <property type="match status" value="1"/>
</dbReference>
<name>A0A0G3BW02_9BURK</name>
<dbReference type="InterPro" id="IPR006311">
    <property type="entry name" value="TAT_signal"/>
</dbReference>
<dbReference type="PROSITE" id="PS51318">
    <property type="entry name" value="TAT"/>
    <property type="match status" value="1"/>
</dbReference>
<protein>
    <recommendedName>
        <fullName evidence="1">Amine oxidase domain-containing protein</fullName>
    </recommendedName>
</protein>
<organism evidence="2 3">
    <name type="scientific">Caldimonas brevitalea</name>
    <dbReference type="NCBI Taxonomy" id="413882"/>
    <lineage>
        <taxon>Bacteria</taxon>
        <taxon>Pseudomonadati</taxon>
        <taxon>Pseudomonadota</taxon>
        <taxon>Betaproteobacteria</taxon>
        <taxon>Burkholderiales</taxon>
        <taxon>Sphaerotilaceae</taxon>
        <taxon>Caldimonas</taxon>
    </lineage>
</organism>
<sequence length="546" mass="58933">MSGPASGRGLSRRACLVAGAAAALGAGLPACRPTTPPATLQGGWVGSAWQRGHRLREANKSGGLPAPAVRRRAAVVVVGAGVAGLAVARALSARGVDDVQLLELEDTPGGNSRGHTLAGMRCPLGAHYLPVPGAQAHEVAELLEALGLSRQVHGRTQYDERHLCHSPQERLFFEGGWVDGLLPPAAPGSTTLAQYRSFSRLVAQTSREAGFAMPTSRAGWTPAHARLDALTFDQWLRPHGLDDVRLRWYLDYCCRDDYGAGADVVSAWAGLHYFASRHGFHAPGDEASEREPVFTWPEGNAWIVERLAAPLASRLHPGRTVLHVEAGRHDVSVLAWDETRQQLEAWQAGHVVLATPLFVAARLLGPRPPDALAAALDLQRRAPWLVGNLQLDEALVERPHGAPASWDNVRLGGDPRALGYVDAMHQSTRPHPGPTVLTVYWTLPAAQRRELLERPWSAWAESMLADLAPLHPDLRSKLGRIDLMRYGHAMSIPVPGLRGSPALAALGEASGRVRYAHADLSAYSVFEEAYTWGVQVGGRLADELRR</sequence>
<accession>A0A0G3BW02</accession>
<dbReference type="GO" id="GO:0016491">
    <property type="term" value="F:oxidoreductase activity"/>
    <property type="evidence" value="ECO:0007669"/>
    <property type="project" value="InterPro"/>
</dbReference>